<keyword evidence="7" id="KW-1133">Transmembrane helix</keyword>
<dbReference type="EC" id="3.4.21.89" evidence="3 7"/>
<protein>
    <recommendedName>
        <fullName evidence="4 7">Signal peptidase I</fullName>
        <ecNumber evidence="3 7">3.4.21.89</ecNumber>
    </recommendedName>
</protein>
<dbReference type="NCBIfam" id="TIGR02227">
    <property type="entry name" value="sigpep_I_bact"/>
    <property type="match status" value="1"/>
</dbReference>
<dbReference type="PRINTS" id="PR00727">
    <property type="entry name" value="LEADERPTASE"/>
</dbReference>
<comment type="subcellular location">
    <subcellularLocation>
        <location evidence="7">Membrane</location>
        <topology evidence="7">Multi-pass membrane protein</topology>
    </subcellularLocation>
</comment>
<evidence type="ECO:0000256" key="4">
    <source>
        <dbReference type="ARBA" id="ARBA00019232"/>
    </source>
</evidence>
<dbReference type="InterPro" id="IPR036286">
    <property type="entry name" value="LexA/Signal_pep-like_sf"/>
</dbReference>
<dbReference type="SUPFAM" id="SSF51306">
    <property type="entry name" value="LexA/Signal peptidase"/>
    <property type="match status" value="1"/>
</dbReference>
<dbReference type="PROSITE" id="PS00761">
    <property type="entry name" value="SPASE_I_3"/>
    <property type="match status" value="1"/>
</dbReference>
<evidence type="ECO:0000313" key="10">
    <source>
        <dbReference type="Proteomes" id="UP000197019"/>
    </source>
</evidence>
<evidence type="ECO:0000256" key="3">
    <source>
        <dbReference type="ARBA" id="ARBA00013208"/>
    </source>
</evidence>
<dbReference type="GO" id="GO:0004252">
    <property type="term" value="F:serine-type endopeptidase activity"/>
    <property type="evidence" value="ECO:0007669"/>
    <property type="project" value="InterPro"/>
</dbReference>
<dbReference type="Pfam" id="PF10502">
    <property type="entry name" value="Peptidase_S26"/>
    <property type="match status" value="1"/>
</dbReference>
<keyword evidence="7" id="KW-0472">Membrane</keyword>
<dbReference type="KEGG" id="mpsy:CEK71_17680"/>
<evidence type="ECO:0000256" key="5">
    <source>
        <dbReference type="ARBA" id="ARBA00022801"/>
    </source>
</evidence>
<keyword evidence="7" id="KW-0645">Protease</keyword>
<feature type="transmembrane region" description="Helical" evidence="7">
    <location>
        <begin position="91"/>
        <end position="116"/>
    </location>
</feature>
<evidence type="ECO:0000313" key="9">
    <source>
        <dbReference type="EMBL" id="ASF47749.1"/>
    </source>
</evidence>
<dbReference type="Gene3D" id="2.10.109.10">
    <property type="entry name" value="Umud Fragment, subunit A"/>
    <property type="match status" value="1"/>
</dbReference>
<dbReference type="GO" id="GO:0016020">
    <property type="term" value="C:membrane"/>
    <property type="evidence" value="ECO:0007669"/>
    <property type="project" value="UniProtKB-SubCell"/>
</dbReference>
<proteinExistence type="inferred from homology"/>
<keyword evidence="5 7" id="KW-0378">Hydrolase</keyword>
<evidence type="ECO:0000259" key="8">
    <source>
        <dbReference type="Pfam" id="PF10502"/>
    </source>
</evidence>
<feature type="domain" description="Peptidase S26" evidence="8">
    <location>
        <begin position="100"/>
        <end position="282"/>
    </location>
</feature>
<dbReference type="Proteomes" id="UP000197019">
    <property type="component" value="Chromosome"/>
</dbReference>
<evidence type="ECO:0000256" key="1">
    <source>
        <dbReference type="ARBA" id="ARBA00000677"/>
    </source>
</evidence>
<dbReference type="InterPro" id="IPR000223">
    <property type="entry name" value="Pept_S26A_signal_pept_1"/>
</dbReference>
<keyword evidence="10" id="KW-1185">Reference proteome</keyword>
<accession>A0A1Z4C2L1</accession>
<feature type="active site" evidence="6">
    <location>
        <position position="183"/>
    </location>
</feature>
<dbReference type="AlphaFoldDB" id="A0A1Z4C2L1"/>
<gene>
    <name evidence="9" type="primary">lepB</name>
    <name evidence="9" type="ORF">CEK71_17680</name>
</gene>
<dbReference type="PROSITE" id="PS00760">
    <property type="entry name" value="SPASE_I_2"/>
    <property type="match status" value="1"/>
</dbReference>
<dbReference type="RefSeq" id="WP_088620619.1">
    <property type="nucleotide sequence ID" value="NZ_CP022129.1"/>
</dbReference>
<evidence type="ECO:0000256" key="2">
    <source>
        <dbReference type="ARBA" id="ARBA00009370"/>
    </source>
</evidence>
<name>A0A1Z4C2L1_9GAMM</name>
<organism evidence="9 10">
    <name type="scientific">Methylovulum psychrotolerans</name>
    <dbReference type="NCBI Taxonomy" id="1704499"/>
    <lineage>
        <taxon>Bacteria</taxon>
        <taxon>Pseudomonadati</taxon>
        <taxon>Pseudomonadota</taxon>
        <taxon>Gammaproteobacteria</taxon>
        <taxon>Methylococcales</taxon>
        <taxon>Methylococcaceae</taxon>
        <taxon>Methylovulum</taxon>
    </lineage>
</organism>
<reference evidence="9 10" key="1">
    <citation type="submission" date="2017-06" db="EMBL/GenBank/DDBJ databases">
        <title>Genome Sequencing of the methanotroph Methylovulum psychrotolerants str. HV10-M2 isolated from a high-altitude environment.</title>
        <authorList>
            <person name="Mateos-Rivera A."/>
        </authorList>
    </citation>
    <scope>NUCLEOTIDE SEQUENCE [LARGE SCALE GENOMIC DNA]</scope>
    <source>
        <strain evidence="9 10">HV10_M2</strain>
    </source>
</reference>
<dbReference type="CDD" id="cd06530">
    <property type="entry name" value="S26_SPase_I"/>
    <property type="match status" value="1"/>
</dbReference>
<dbReference type="InterPro" id="IPR019757">
    <property type="entry name" value="Pept_S26A_signal_pept_1_Lys-AS"/>
</dbReference>
<evidence type="ECO:0000256" key="6">
    <source>
        <dbReference type="PIRSR" id="PIRSR600223-1"/>
    </source>
</evidence>
<dbReference type="GO" id="GO:0009003">
    <property type="term" value="F:signal peptidase activity"/>
    <property type="evidence" value="ECO:0007669"/>
    <property type="project" value="UniProtKB-EC"/>
</dbReference>
<comment type="similarity">
    <text evidence="2 7">Belongs to the peptidase S26 family.</text>
</comment>
<sequence>MMTNWKPKKWLAILLGFFVPSLGMLYMVRVRLAAAYFLAGLVAGSLDLWMVFSQAPWGHYLFFGWTLMAIGAVHSYWLVRQNRTIRVRPWYSRWYGLITLPIMLTVMVFSFRAFLFEPFHIPPSSSMSPSMNPGDILVVSKWGYGHYATFGITLARSGLAKEVKRGEVVVFAYPKDPSVEYVKRVVGLPGDTIGYDKDSLIVNGNPAARVFAAKGTDVDVFSEVLGESRYQIQVVPDAPSVKGSVTVPAGAVFVMGDNRDNSNDSRFFGPVPLENIVGKVIYIIRAGNHN</sequence>
<feature type="transmembrane region" description="Helical" evidence="7">
    <location>
        <begin position="57"/>
        <end position="79"/>
    </location>
</feature>
<dbReference type="EMBL" id="CP022129">
    <property type="protein sequence ID" value="ASF47749.1"/>
    <property type="molecule type" value="Genomic_DNA"/>
</dbReference>
<dbReference type="PANTHER" id="PTHR43390">
    <property type="entry name" value="SIGNAL PEPTIDASE I"/>
    <property type="match status" value="1"/>
</dbReference>
<dbReference type="OrthoDB" id="9815782at2"/>
<dbReference type="PANTHER" id="PTHR43390:SF1">
    <property type="entry name" value="CHLOROPLAST PROCESSING PEPTIDASE"/>
    <property type="match status" value="1"/>
</dbReference>
<feature type="active site" evidence="6">
    <location>
        <position position="126"/>
    </location>
</feature>
<dbReference type="InterPro" id="IPR019533">
    <property type="entry name" value="Peptidase_S26"/>
</dbReference>
<dbReference type="GO" id="GO:0006465">
    <property type="term" value="P:signal peptide processing"/>
    <property type="evidence" value="ECO:0007669"/>
    <property type="project" value="InterPro"/>
</dbReference>
<evidence type="ECO:0000256" key="7">
    <source>
        <dbReference type="RuleBase" id="RU362042"/>
    </source>
</evidence>
<comment type="catalytic activity">
    <reaction evidence="1 7">
        <text>Cleavage of hydrophobic, N-terminal signal or leader sequences from secreted and periplasmic proteins.</text>
        <dbReference type="EC" id="3.4.21.89"/>
    </reaction>
</comment>
<dbReference type="InterPro" id="IPR019758">
    <property type="entry name" value="Pept_S26A_signal_pept_1_CS"/>
</dbReference>
<keyword evidence="7" id="KW-0812">Transmembrane</keyword>